<accession>A0A8J7AL81</accession>
<dbReference type="Proteomes" id="UP000636505">
    <property type="component" value="Unassembled WGS sequence"/>
</dbReference>
<name>A0A8J7AL81_9CYAN</name>
<evidence type="ECO:0000313" key="1">
    <source>
        <dbReference type="EMBL" id="MBE9079843.1"/>
    </source>
</evidence>
<reference evidence="1" key="1">
    <citation type="submission" date="2020-10" db="EMBL/GenBank/DDBJ databases">
        <authorList>
            <person name="Castelo-Branco R."/>
            <person name="Eusebio N."/>
            <person name="Adriana R."/>
            <person name="Vieira A."/>
            <person name="Brugerolle De Fraissinette N."/>
            <person name="Rezende De Castro R."/>
            <person name="Schneider M.P."/>
            <person name="Vasconcelos V."/>
            <person name="Leao P.N."/>
        </authorList>
    </citation>
    <scope>NUCLEOTIDE SEQUENCE</scope>
    <source>
        <strain evidence="1">LEGE 07310</strain>
    </source>
</reference>
<dbReference type="EMBL" id="JADEXG010000069">
    <property type="protein sequence ID" value="MBE9079843.1"/>
    <property type="molecule type" value="Genomic_DNA"/>
</dbReference>
<dbReference type="InterPro" id="IPR036412">
    <property type="entry name" value="HAD-like_sf"/>
</dbReference>
<dbReference type="RefSeq" id="WP_193911200.1">
    <property type="nucleotide sequence ID" value="NZ_JADEXG010000069.1"/>
</dbReference>
<dbReference type="InterPro" id="IPR050155">
    <property type="entry name" value="HAD-like_hydrolase_sf"/>
</dbReference>
<sequence>MQISSPEVLAFDFDGVVCDGLVEYFQTAWKAYCQLYQPKSTDLPEALAEPFYRLRPVVETGWEMPILLRALIQEISEAEIIAQWPRLAKPCLEEARLTSEQAAAAVDGVRDRWIQSDLPDWLSQHRFYPGMLDLLNRAIDSHITTYIISTKEGRFIQQLLQQNGVLLEPEFLLGKEAKRPKYETLQQLYQKHSEPTIWFIEDRLPPLSAVKRYPELDQVGLFLADWGYNLERDRTAARQDRRIRLLSLDQVVQEFPAWLT</sequence>
<dbReference type="SUPFAM" id="SSF56784">
    <property type="entry name" value="HAD-like"/>
    <property type="match status" value="1"/>
</dbReference>
<dbReference type="GO" id="GO:0005829">
    <property type="term" value="C:cytosol"/>
    <property type="evidence" value="ECO:0007669"/>
    <property type="project" value="TreeGrafter"/>
</dbReference>
<dbReference type="GO" id="GO:0006281">
    <property type="term" value="P:DNA repair"/>
    <property type="evidence" value="ECO:0007669"/>
    <property type="project" value="TreeGrafter"/>
</dbReference>
<proteinExistence type="predicted"/>
<dbReference type="PANTHER" id="PTHR43434:SF21">
    <property type="entry name" value="SLL0295 PROTEIN"/>
    <property type="match status" value="1"/>
</dbReference>
<keyword evidence="2" id="KW-1185">Reference proteome</keyword>
<dbReference type="Gene3D" id="3.40.50.1000">
    <property type="entry name" value="HAD superfamily/HAD-like"/>
    <property type="match status" value="1"/>
</dbReference>
<evidence type="ECO:0000313" key="2">
    <source>
        <dbReference type="Proteomes" id="UP000636505"/>
    </source>
</evidence>
<organism evidence="1 2">
    <name type="scientific">Vasconcelosia minhoensis LEGE 07310</name>
    <dbReference type="NCBI Taxonomy" id="915328"/>
    <lineage>
        <taxon>Bacteria</taxon>
        <taxon>Bacillati</taxon>
        <taxon>Cyanobacteriota</taxon>
        <taxon>Cyanophyceae</taxon>
        <taxon>Nodosilineales</taxon>
        <taxon>Cymatolegaceae</taxon>
        <taxon>Vasconcelosia</taxon>
        <taxon>Vasconcelosia minhoensis</taxon>
    </lineage>
</organism>
<gene>
    <name evidence="1" type="ORF">IQ241_21525</name>
</gene>
<dbReference type="GO" id="GO:0008967">
    <property type="term" value="F:phosphoglycolate phosphatase activity"/>
    <property type="evidence" value="ECO:0007669"/>
    <property type="project" value="TreeGrafter"/>
</dbReference>
<keyword evidence="1" id="KW-0378">Hydrolase</keyword>
<protein>
    <submittedName>
        <fullName evidence="1">HAD family hydrolase</fullName>
    </submittedName>
</protein>
<dbReference type="InterPro" id="IPR023214">
    <property type="entry name" value="HAD_sf"/>
</dbReference>
<comment type="caution">
    <text evidence="1">The sequence shown here is derived from an EMBL/GenBank/DDBJ whole genome shotgun (WGS) entry which is preliminary data.</text>
</comment>
<dbReference type="PANTHER" id="PTHR43434">
    <property type="entry name" value="PHOSPHOGLYCOLATE PHOSPHATASE"/>
    <property type="match status" value="1"/>
</dbReference>
<dbReference type="AlphaFoldDB" id="A0A8J7AL81"/>